<accession>A0A7W4FE46</accession>
<comment type="caution">
    <text evidence="1">The sequence shown here is derived from an EMBL/GenBank/DDBJ whole genome shotgun (WGS) entry which is preliminary data.</text>
</comment>
<name>A0A7W4FE46_GLUDI</name>
<reference evidence="1 2" key="1">
    <citation type="submission" date="2020-04" db="EMBL/GenBank/DDBJ databases">
        <title>Description of novel Gluconacetobacter.</title>
        <authorList>
            <person name="Sombolestani A."/>
        </authorList>
    </citation>
    <scope>NUCLEOTIDE SEQUENCE [LARGE SCALE GENOMIC DNA]</scope>
    <source>
        <strain evidence="1 2">LMG 7603</strain>
    </source>
</reference>
<dbReference type="Gene3D" id="1.10.3700.10">
    <property type="entry name" value="AGR C 984p-like"/>
    <property type="match status" value="1"/>
</dbReference>
<dbReference type="InterPro" id="IPR023157">
    <property type="entry name" value="AGR-C-984p-like_sf"/>
</dbReference>
<dbReference type="RefSeq" id="WP_012225103.1">
    <property type="nucleotide sequence ID" value="NZ_VITL01000002.1"/>
</dbReference>
<protein>
    <submittedName>
        <fullName evidence="1">DUF1217 domain-containing protein</fullName>
    </submittedName>
</protein>
<dbReference type="OMA" id="MSEEAKW"/>
<dbReference type="Pfam" id="PF06748">
    <property type="entry name" value="DUF1217"/>
    <property type="match status" value="1"/>
</dbReference>
<evidence type="ECO:0000313" key="2">
    <source>
        <dbReference type="Proteomes" id="UP000550787"/>
    </source>
</evidence>
<proteinExistence type="predicted"/>
<dbReference type="SUPFAM" id="SSF158837">
    <property type="entry name" value="AGR C 984p-like"/>
    <property type="match status" value="1"/>
</dbReference>
<dbReference type="AlphaFoldDB" id="A0A7W4FE46"/>
<dbReference type="InterPro" id="IPR010626">
    <property type="entry name" value="DUF1217"/>
</dbReference>
<gene>
    <name evidence="1" type="ORF">HLH33_07090</name>
</gene>
<dbReference type="Proteomes" id="UP000550787">
    <property type="component" value="Unassembled WGS sequence"/>
</dbReference>
<evidence type="ECO:0000313" key="1">
    <source>
        <dbReference type="EMBL" id="MBB2156075.1"/>
    </source>
</evidence>
<organism evidence="1 2">
    <name type="scientific">Gluconacetobacter diazotrophicus</name>
    <name type="common">Acetobacter diazotrophicus</name>
    <dbReference type="NCBI Taxonomy" id="33996"/>
    <lineage>
        <taxon>Bacteria</taxon>
        <taxon>Pseudomonadati</taxon>
        <taxon>Pseudomonadota</taxon>
        <taxon>Alphaproteobacteria</taxon>
        <taxon>Acetobacterales</taxon>
        <taxon>Acetobacteraceae</taxon>
        <taxon>Gluconacetobacter</taxon>
    </lineage>
</organism>
<sequence>MSGSISGTSPISLYLAAEKDEETAAANYTKENPTIQNEVTSFEESASSITSAADLMSNKNYTAEQVVLGAYNLSSISGETALVKDLLTQDPTSSKSVAKSSGNATWLAFADAFSTWGQNGGSASASPFTSDTISSIVTKFEESQYESSTANQNSGVGNALYFTRNMTSSMSLADIMSNATLLKVVETVSGFNPDQFGALDYPEQVRLLQNKVDLSDFSTPEGVQKYAEQYLAMLQINPQTPDTPITMMDLFGGGTNSNGILALFGSSSSSSSSGSPELSMF</sequence>
<dbReference type="EMBL" id="JABEQG010000009">
    <property type="protein sequence ID" value="MBB2156075.1"/>
    <property type="molecule type" value="Genomic_DNA"/>
</dbReference>